<reference evidence="7 8" key="1">
    <citation type="journal article" date="2018" name="Nat. Genet.">
        <title>The Rosa genome provides new insights in the design of modern roses.</title>
        <authorList>
            <person name="Bendahmane M."/>
        </authorList>
    </citation>
    <scope>NUCLEOTIDE SEQUENCE [LARGE SCALE GENOMIC DNA]</scope>
    <source>
        <strain evidence="8">cv. Old Blush</strain>
    </source>
</reference>
<dbReference type="SUPFAM" id="SSF53756">
    <property type="entry name" value="UDP-Glycosyltransferase/glycogen phosphorylase"/>
    <property type="match status" value="1"/>
</dbReference>
<dbReference type="CDD" id="cd03784">
    <property type="entry name" value="GT1_Gtf-like"/>
    <property type="match status" value="1"/>
</dbReference>
<dbReference type="STRING" id="74649.A0A2P6PM26"/>
<organism evidence="7 8">
    <name type="scientific">Rosa chinensis</name>
    <name type="common">China rose</name>
    <dbReference type="NCBI Taxonomy" id="74649"/>
    <lineage>
        <taxon>Eukaryota</taxon>
        <taxon>Viridiplantae</taxon>
        <taxon>Streptophyta</taxon>
        <taxon>Embryophyta</taxon>
        <taxon>Tracheophyta</taxon>
        <taxon>Spermatophyta</taxon>
        <taxon>Magnoliopsida</taxon>
        <taxon>eudicotyledons</taxon>
        <taxon>Gunneridae</taxon>
        <taxon>Pentapetalae</taxon>
        <taxon>rosids</taxon>
        <taxon>fabids</taxon>
        <taxon>Rosales</taxon>
        <taxon>Rosaceae</taxon>
        <taxon>Rosoideae</taxon>
        <taxon>Rosoideae incertae sedis</taxon>
        <taxon>Rosa</taxon>
    </lineage>
</organism>
<dbReference type="Gene3D" id="3.40.50.2000">
    <property type="entry name" value="Glycogen Phosphorylase B"/>
    <property type="match status" value="2"/>
</dbReference>
<evidence type="ECO:0000313" key="8">
    <source>
        <dbReference type="Proteomes" id="UP000238479"/>
    </source>
</evidence>
<dbReference type="InterPro" id="IPR035595">
    <property type="entry name" value="UDP_glycos_trans_CS"/>
</dbReference>
<dbReference type="EMBL" id="PDCK01000044">
    <property type="protein sequence ID" value="PRQ22950.1"/>
    <property type="molecule type" value="Genomic_DNA"/>
</dbReference>
<proteinExistence type="inferred from homology"/>
<dbReference type="Pfam" id="PF00201">
    <property type="entry name" value="UDPGT"/>
    <property type="match status" value="1"/>
</dbReference>
<evidence type="ECO:0000313" key="7">
    <source>
        <dbReference type="EMBL" id="PRQ22950.1"/>
    </source>
</evidence>
<dbReference type="PANTHER" id="PTHR48047">
    <property type="entry name" value="GLYCOSYLTRANSFERASE"/>
    <property type="match status" value="1"/>
</dbReference>
<evidence type="ECO:0000256" key="5">
    <source>
        <dbReference type="RuleBase" id="RU362057"/>
    </source>
</evidence>
<evidence type="ECO:0000256" key="3">
    <source>
        <dbReference type="ARBA" id="ARBA00022679"/>
    </source>
</evidence>
<comment type="caution">
    <text evidence="7">The sequence shown here is derived from an EMBL/GenBank/DDBJ whole genome shotgun (WGS) entry which is preliminary data.</text>
</comment>
<protein>
    <recommendedName>
        <fullName evidence="5">Glycosyltransferase</fullName>
        <ecNumber evidence="5">2.4.1.-</ecNumber>
    </recommendedName>
</protein>
<dbReference type="PROSITE" id="PS00375">
    <property type="entry name" value="UDPGT"/>
    <property type="match status" value="1"/>
</dbReference>
<dbReference type="Pfam" id="PF26168">
    <property type="entry name" value="Glyco_transf_N"/>
    <property type="match status" value="1"/>
</dbReference>
<keyword evidence="2 4" id="KW-0328">Glycosyltransferase</keyword>
<evidence type="ECO:0000256" key="4">
    <source>
        <dbReference type="RuleBase" id="RU003718"/>
    </source>
</evidence>
<dbReference type="InterPro" id="IPR058980">
    <property type="entry name" value="Glyco_transf_N"/>
</dbReference>
<keyword evidence="3 4" id="KW-0808">Transferase</keyword>
<dbReference type="AlphaFoldDB" id="A0A2P6PM26"/>
<dbReference type="GO" id="GO:0035251">
    <property type="term" value="F:UDP-glucosyltransferase activity"/>
    <property type="evidence" value="ECO:0007669"/>
    <property type="project" value="TreeGrafter"/>
</dbReference>
<dbReference type="InterPro" id="IPR002213">
    <property type="entry name" value="UDP_glucos_trans"/>
</dbReference>
<dbReference type="Proteomes" id="UP000238479">
    <property type="component" value="Chromosome 6"/>
</dbReference>
<evidence type="ECO:0000256" key="1">
    <source>
        <dbReference type="ARBA" id="ARBA00009995"/>
    </source>
</evidence>
<accession>A0A2P6PM26</accession>
<dbReference type="FunFam" id="3.40.50.2000:FF:000047">
    <property type="entry name" value="Glycosyltransferase"/>
    <property type="match status" value="1"/>
</dbReference>
<name>A0A2P6PM26_ROSCH</name>
<comment type="similarity">
    <text evidence="1 4">Belongs to the UDP-glycosyltransferase family.</text>
</comment>
<dbReference type="Gramene" id="PRQ22950">
    <property type="protein sequence ID" value="PRQ22950"/>
    <property type="gene ID" value="RchiOBHm_Chr6g0255881"/>
</dbReference>
<dbReference type="OMA" id="NIEENWL"/>
<feature type="domain" description="Glycosyltransferase N-terminal" evidence="6">
    <location>
        <begin position="10"/>
        <end position="223"/>
    </location>
</feature>
<evidence type="ECO:0000256" key="2">
    <source>
        <dbReference type="ARBA" id="ARBA00022676"/>
    </source>
</evidence>
<gene>
    <name evidence="7" type="ORF">RchiOBHm_Chr6g0255881</name>
</gene>
<sequence length="455" mass="50846">MGTQSHQLHIAFFPFMAQGHMIPAIHMAKLFVSRGLEATIITTPADAPFIHKKIENSGTQIHIYTIKVPTVEVGLPENCESFHSATSPKMQAKFFKATTLLGPQLEQFLKQKRPNCLVADMFFPWATDVASKLGIPMLIFHGISYFALCATLCVHQYKPHNQKIPDFVRDGVENEFKNMHEEAMGALSRSYGVLVNSFSELESAYADHFSKVLGIRSWHIGPLWLGNEGDIEVEDQKCSIDVHECMKWLDTKKPNSVVYVCFGSLANFGDAQLLEIALGLESSGYHFIWVVNKQKNIEENWLPQGYEERIEGKGMIIRGWAPQVKILSHEAVGGFVTHCGWNSTLEAVCAGLPMVTWPLFAEQFYNEKLITQVLGIGVGVGAQEWTRVDREIVKSENIEKAVTKVLGEEAEEMTSRARGYAIMARRAIEEGGSSYSDLIGLIEELRSHAITRGTI</sequence>
<keyword evidence="8" id="KW-1185">Reference proteome</keyword>
<evidence type="ECO:0000259" key="6">
    <source>
        <dbReference type="Pfam" id="PF26168"/>
    </source>
</evidence>
<dbReference type="EC" id="2.4.1.-" evidence="5"/>
<dbReference type="PANTHER" id="PTHR48047:SF45">
    <property type="entry name" value="SCOPOLETIN GLUCOSYLTRANSFERASE-LIKE"/>
    <property type="match status" value="1"/>
</dbReference>